<feature type="transmembrane region" description="Helical" evidence="2">
    <location>
        <begin position="34"/>
        <end position="54"/>
    </location>
</feature>
<feature type="region of interest" description="Disordered" evidence="1">
    <location>
        <begin position="60"/>
        <end position="98"/>
    </location>
</feature>
<keyword evidence="2" id="KW-0812">Transmembrane</keyword>
<organism evidence="3 4">
    <name type="scientific">Linnemannia elongata AG-77</name>
    <dbReference type="NCBI Taxonomy" id="1314771"/>
    <lineage>
        <taxon>Eukaryota</taxon>
        <taxon>Fungi</taxon>
        <taxon>Fungi incertae sedis</taxon>
        <taxon>Mucoromycota</taxon>
        <taxon>Mortierellomycotina</taxon>
        <taxon>Mortierellomycetes</taxon>
        <taxon>Mortierellales</taxon>
        <taxon>Mortierellaceae</taxon>
        <taxon>Linnemannia</taxon>
    </lineage>
</organism>
<dbReference type="Proteomes" id="UP000078512">
    <property type="component" value="Unassembled WGS sequence"/>
</dbReference>
<evidence type="ECO:0000256" key="1">
    <source>
        <dbReference type="SAM" id="MobiDB-lite"/>
    </source>
</evidence>
<dbReference type="AlphaFoldDB" id="A0A197JZI2"/>
<gene>
    <name evidence="3" type="ORF">K457DRAFT_442767</name>
</gene>
<accession>A0A197JZI2</accession>
<keyword evidence="2" id="KW-0472">Membrane</keyword>
<evidence type="ECO:0000256" key="2">
    <source>
        <dbReference type="SAM" id="Phobius"/>
    </source>
</evidence>
<reference evidence="3 4" key="1">
    <citation type="submission" date="2016-05" db="EMBL/GenBank/DDBJ databases">
        <title>Genome sequencing reveals origins of a unique bacterial endosymbiosis in the earliest lineages of terrestrial Fungi.</title>
        <authorList>
            <consortium name="DOE Joint Genome Institute"/>
            <person name="Uehling J."/>
            <person name="Gryganskyi A."/>
            <person name="Hameed K."/>
            <person name="Tschaplinski T."/>
            <person name="Misztal P."/>
            <person name="Wu S."/>
            <person name="Desiro A."/>
            <person name="Vande Pol N."/>
            <person name="Du Z.-Y."/>
            <person name="Zienkiewicz A."/>
            <person name="Zienkiewicz K."/>
            <person name="Morin E."/>
            <person name="Tisserant E."/>
            <person name="Splivallo R."/>
            <person name="Hainaut M."/>
            <person name="Henrissat B."/>
            <person name="Ohm R."/>
            <person name="Kuo A."/>
            <person name="Yan J."/>
            <person name="Lipzen A."/>
            <person name="Nolan M."/>
            <person name="Labutti K."/>
            <person name="Barry K."/>
            <person name="Goldstein A."/>
            <person name="Labbe J."/>
            <person name="Schadt C."/>
            <person name="Tuskan G."/>
            <person name="Grigoriev I."/>
            <person name="Martin F."/>
            <person name="Vilgalys R."/>
            <person name="Bonito G."/>
        </authorList>
    </citation>
    <scope>NUCLEOTIDE SEQUENCE [LARGE SCALE GENOMIC DNA]</scope>
    <source>
        <strain evidence="3 4">AG-77</strain>
    </source>
</reference>
<proteinExistence type="predicted"/>
<protein>
    <submittedName>
        <fullName evidence="3">Uncharacterized protein</fullName>
    </submittedName>
</protein>
<feature type="compositionally biased region" description="Basic residues" evidence="1">
    <location>
        <begin position="64"/>
        <end position="79"/>
    </location>
</feature>
<keyword evidence="4" id="KW-1185">Reference proteome</keyword>
<evidence type="ECO:0000313" key="3">
    <source>
        <dbReference type="EMBL" id="OAQ30358.1"/>
    </source>
</evidence>
<dbReference type="EMBL" id="KV442035">
    <property type="protein sequence ID" value="OAQ30358.1"/>
    <property type="molecule type" value="Genomic_DNA"/>
</dbReference>
<keyword evidence="2" id="KW-1133">Transmembrane helix</keyword>
<sequence length="98" mass="10929">MGEEELNPQECQWLEGRRYHDVQSYLLPNDIDDVESGCVVFCFCVCVYVSLFMVTPKKTTAPKNTKKKKPTMSLTKKKSSSISSTSIHGGVSLGYSSK</sequence>
<name>A0A197JZI2_9FUNG</name>
<evidence type="ECO:0000313" key="4">
    <source>
        <dbReference type="Proteomes" id="UP000078512"/>
    </source>
</evidence>